<dbReference type="Proteomes" id="UP001732700">
    <property type="component" value="Chromosome 4C"/>
</dbReference>
<sequence length="856" mass="92379">MLSPKFRTMPPLLDMLLLLLVASTLLGAASSAFTPADNHLILCGTSASATVAGRTFVGDGQLPAKSLAAPQSIQANTSLASVAGADEPALYQSARIFTAPASYAFAVKQPGRHFVRLHFFPFKYQSYDMAAAAAFRVTVQGAVLFDGYTPKNGTAALREFSLHVTGGTLVIAFTPTTGNLAFVNAIEVVSLPDDLIADTATTVGRAIQYAGLSTQALETVHRINMGTPKITPGNDMLWRTWLPDQSFQLDGNLTEHRDATPSTVHYKPGLASDSTAPRGVYATATELSTSGEPSTISAQFNITWRFNAPAGSDYLLRFHFCDIVSKAATGMAFNVYVGGWLVLPNYEISQDTLNALAVPVYKDFVLGAKDATGLITVSIGPSTLGNALPDGFLNGLEIMRMVGSAGAGAAAVSPRSSKVKIGIIAVSAIGGVTLAMALGFIAFRILRRRKTSEKKPSDTWSPFSASALGSRSRSRSFSSKNNGVGNTVILGQKNGASAAYRIPFAVLQEATGGFDEGMVIGEGGFGKVYKGTMRDETMVAVKRGNRRTQQGIHEFHTEIEMLSRLRHRHLVSLIGYCDERNEMILVYEYMAMGTLRSHLYGTDDLPPLSWKQRLEACIGAARGLHYLHTGSAKAIIHRDVKSANILLDEILMAKVADFGLSKNGPELDKTHVSTKVKGSFGYLDPEYFRRQMLTEKSDVYSFGVVLLEVLCARTVIDPTLPREMVCLAEWAMQQLKKGKLDQIVDQRIAGTIRPESLKKFADTAEKCLAEYGVERPTMGDVLWCLEFALQLQVGSSDGSDTETALPPLPRTTPQVQRSQSIASVATDTVMTTNLGDLEEMSLSGVFSKMIKSDEVR</sequence>
<reference evidence="1" key="1">
    <citation type="submission" date="2021-05" db="EMBL/GenBank/DDBJ databases">
        <authorList>
            <person name="Scholz U."/>
            <person name="Mascher M."/>
            <person name="Fiebig A."/>
        </authorList>
    </citation>
    <scope>NUCLEOTIDE SEQUENCE [LARGE SCALE GENOMIC DNA]</scope>
</reference>
<accession>A0ACD5WZF0</accession>
<organism evidence="1 2">
    <name type="scientific">Avena sativa</name>
    <name type="common">Oat</name>
    <dbReference type="NCBI Taxonomy" id="4498"/>
    <lineage>
        <taxon>Eukaryota</taxon>
        <taxon>Viridiplantae</taxon>
        <taxon>Streptophyta</taxon>
        <taxon>Embryophyta</taxon>
        <taxon>Tracheophyta</taxon>
        <taxon>Spermatophyta</taxon>
        <taxon>Magnoliopsida</taxon>
        <taxon>Liliopsida</taxon>
        <taxon>Poales</taxon>
        <taxon>Poaceae</taxon>
        <taxon>BOP clade</taxon>
        <taxon>Pooideae</taxon>
        <taxon>Poodae</taxon>
        <taxon>Poeae</taxon>
        <taxon>Poeae Chloroplast Group 1 (Aveneae type)</taxon>
        <taxon>Aveninae</taxon>
        <taxon>Avena</taxon>
    </lineage>
</organism>
<name>A0ACD5WZF0_AVESA</name>
<dbReference type="EnsemblPlants" id="AVESA.00010b.r2.4CG1323600.1">
    <property type="protein sequence ID" value="AVESA.00010b.r2.4CG1323600.1.CDS.1"/>
    <property type="gene ID" value="AVESA.00010b.r2.4CG1323600"/>
</dbReference>
<evidence type="ECO:0000313" key="1">
    <source>
        <dbReference type="EnsemblPlants" id="AVESA.00010b.r2.4CG1323600.1.CDS.1"/>
    </source>
</evidence>
<proteinExistence type="predicted"/>
<reference evidence="1" key="2">
    <citation type="submission" date="2025-09" db="UniProtKB">
        <authorList>
            <consortium name="EnsemblPlants"/>
        </authorList>
    </citation>
    <scope>IDENTIFICATION</scope>
</reference>
<evidence type="ECO:0000313" key="2">
    <source>
        <dbReference type="Proteomes" id="UP001732700"/>
    </source>
</evidence>
<keyword evidence="2" id="KW-1185">Reference proteome</keyword>
<protein>
    <submittedName>
        <fullName evidence="1">Uncharacterized protein</fullName>
    </submittedName>
</protein>